<name>A0A4Y9EMC8_9SPHN</name>
<dbReference type="InterPro" id="IPR012338">
    <property type="entry name" value="Beta-lactam/transpept-like"/>
</dbReference>
<dbReference type="Gene3D" id="3.40.710.10">
    <property type="entry name" value="DD-peptidase/beta-lactamase superfamily"/>
    <property type="match status" value="1"/>
</dbReference>
<gene>
    <name evidence="12" type="ORF">EUV02_06735</name>
</gene>
<evidence type="ECO:0000256" key="8">
    <source>
        <dbReference type="PIRSR" id="PIRSR618044-2"/>
    </source>
</evidence>
<dbReference type="GO" id="GO:0071555">
    <property type="term" value="P:cell wall organization"/>
    <property type="evidence" value="ECO:0007669"/>
    <property type="project" value="UniProtKB-KW"/>
</dbReference>
<keyword evidence="4" id="KW-0133">Cell shape</keyword>
<keyword evidence="2" id="KW-0732">Signal</keyword>
<evidence type="ECO:0000256" key="6">
    <source>
        <dbReference type="ARBA" id="ARBA00023316"/>
    </source>
</evidence>
<dbReference type="SUPFAM" id="SSF56601">
    <property type="entry name" value="beta-lactamase/transpeptidase-like"/>
    <property type="match status" value="1"/>
</dbReference>
<dbReference type="EMBL" id="SIHO01000002">
    <property type="protein sequence ID" value="TFU02900.1"/>
    <property type="molecule type" value="Genomic_DNA"/>
</dbReference>
<keyword evidence="3" id="KW-0378">Hydrolase</keyword>
<feature type="binding site" evidence="8">
    <location>
        <position position="214"/>
    </location>
    <ligand>
        <name>substrate</name>
    </ligand>
</feature>
<reference evidence="12 13" key="1">
    <citation type="submission" date="2019-02" db="EMBL/GenBank/DDBJ databases">
        <title>Polymorphobacter sp. isolated from the lake at the Tibet of China.</title>
        <authorList>
            <person name="Li A."/>
        </authorList>
    </citation>
    <scope>NUCLEOTIDE SEQUENCE [LARGE SCALE GENOMIC DNA]</scope>
    <source>
        <strain evidence="12 13">DJ1R-1</strain>
    </source>
</reference>
<sequence length="329" mass="35291">MLIAATVLTAAATPVAAKSLYAEPKYAAILLDAKSGEVLYSRQADAPRYPASITKVLTLYIAFEELSKGRMQMSDKIVMSRFATTQAPSKLGLKQGATITVEDAMNVIATKSANDIAVALAEHISGSEIAFASRMTSTARRLGMKSSTFVNATGLPDDRQLTTARDIATLSRAVLRDYPQYYPIFSQESVEYKGQEIESHNHLLGVLPGVDGIKTGYTAAAGFTLAASAKRNNQRLIAVVLGGPSRLARDNNITDLIDTGFYVMDRRAHGERITVAMNLAEPEDLSDGALETLVEQGSGDDSIHVNALPPVQAPPPLLARQQPKKSRGD</sequence>
<dbReference type="OrthoDB" id="5291989at2"/>
<accession>A0A4Y9EMC8</accession>
<evidence type="ECO:0000313" key="13">
    <source>
        <dbReference type="Proteomes" id="UP000297737"/>
    </source>
</evidence>
<keyword evidence="12" id="KW-0645">Protease</keyword>
<dbReference type="GO" id="GO:0009002">
    <property type="term" value="F:serine-type D-Ala-D-Ala carboxypeptidase activity"/>
    <property type="evidence" value="ECO:0007669"/>
    <property type="project" value="InterPro"/>
</dbReference>
<evidence type="ECO:0000256" key="7">
    <source>
        <dbReference type="PIRSR" id="PIRSR618044-1"/>
    </source>
</evidence>
<evidence type="ECO:0000256" key="2">
    <source>
        <dbReference type="ARBA" id="ARBA00022729"/>
    </source>
</evidence>
<evidence type="ECO:0000256" key="9">
    <source>
        <dbReference type="RuleBase" id="RU004016"/>
    </source>
</evidence>
<feature type="active site" description="Acyl-ester intermediate" evidence="7">
    <location>
        <position position="52"/>
    </location>
</feature>
<evidence type="ECO:0000256" key="10">
    <source>
        <dbReference type="SAM" id="MobiDB-lite"/>
    </source>
</evidence>
<organism evidence="12 13">
    <name type="scientific">Glacieibacterium arshaanense</name>
    <dbReference type="NCBI Taxonomy" id="2511025"/>
    <lineage>
        <taxon>Bacteria</taxon>
        <taxon>Pseudomonadati</taxon>
        <taxon>Pseudomonadota</taxon>
        <taxon>Alphaproteobacteria</taxon>
        <taxon>Sphingomonadales</taxon>
        <taxon>Sphingosinicellaceae</taxon>
        <taxon>Glacieibacterium</taxon>
    </lineage>
</organism>
<evidence type="ECO:0000256" key="4">
    <source>
        <dbReference type="ARBA" id="ARBA00022960"/>
    </source>
</evidence>
<keyword evidence="5" id="KW-0573">Peptidoglycan synthesis</keyword>
<comment type="similarity">
    <text evidence="1 9">Belongs to the peptidase S11 family.</text>
</comment>
<dbReference type="AlphaFoldDB" id="A0A4Y9EMC8"/>
<dbReference type="InterPro" id="IPR018044">
    <property type="entry name" value="Peptidase_S11"/>
</dbReference>
<keyword evidence="13" id="KW-1185">Reference proteome</keyword>
<evidence type="ECO:0000256" key="1">
    <source>
        <dbReference type="ARBA" id="ARBA00007164"/>
    </source>
</evidence>
<evidence type="ECO:0000313" key="12">
    <source>
        <dbReference type="EMBL" id="TFU02900.1"/>
    </source>
</evidence>
<dbReference type="PANTHER" id="PTHR21581">
    <property type="entry name" value="D-ALANYL-D-ALANINE CARBOXYPEPTIDASE"/>
    <property type="match status" value="1"/>
</dbReference>
<dbReference type="GO" id="GO:0006508">
    <property type="term" value="P:proteolysis"/>
    <property type="evidence" value="ECO:0007669"/>
    <property type="project" value="InterPro"/>
</dbReference>
<proteinExistence type="inferred from homology"/>
<feature type="active site" evidence="7">
    <location>
        <position position="112"/>
    </location>
</feature>
<evidence type="ECO:0000256" key="5">
    <source>
        <dbReference type="ARBA" id="ARBA00022984"/>
    </source>
</evidence>
<dbReference type="GO" id="GO:0008360">
    <property type="term" value="P:regulation of cell shape"/>
    <property type="evidence" value="ECO:0007669"/>
    <property type="project" value="UniProtKB-KW"/>
</dbReference>
<dbReference type="GO" id="GO:0009252">
    <property type="term" value="P:peptidoglycan biosynthetic process"/>
    <property type="evidence" value="ECO:0007669"/>
    <property type="project" value="UniProtKB-KW"/>
</dbReference>
<comment type="caution">
    <text evidence="12">The sequence shown here is derived from an EMBL/GenBank/DDBJ whole genome shotgun (WGS) entry which is preliminary data.</text>
</comment>
<dbReference type="PRINTS" id="PR00725">
    <property type="entry name" value="DADACBPTASE1"/>
</dbReference>
<feature type="region of interest" description="Disordered" evidence="10">
    <location>
        <begin position="296"/>
        <end position="329"/>
    </location>
</feature>
<evidence type="ECO:0000256" key="3">
    <source>
        <dbReference type="ARBA" id="ARBA00022801"/>
    </source>
</evidence>
<feature type="domain" description="Peptidase S11 D-alanyl-D-alanine carboxypeptidase A N-terminal" evidence="11">
    <location>
        <begin position="27"/>
        <end position="244"/>
    </location>
</feature>
<dbReference type="InterPro" id="IPR001967">
    <property type="entry name" value="Peptidase_S11_N"/>
</dbReference>
<dbReference type="Pfam" id="PF00768">
    <property type="entry name" value="Peptidase_S11"/>
    <property type="match status" value="1"/>
</dbReference>
<dbReference type="PANTHER" id="PTHR21581:SF6">
    <property type="entry name" value="TRAFFICKING PROTEIN PARTICLE COMPLEX SUBUNIT 12"/>
    <property type="match status" value="1"/>
</dbReference>
<dbReference type="Proteomes" id="UP000297737">
    <property type="component" value="Unassembled WGS sequence"/>
</dbReference>
<dbReference type="RefSeq" id="WP_135245494.1">
    <property type="nucleotide sequence ID" value="NZ_SIHO01000002.1"/>
</dbReference>
<keyword evidence="6" id="KW-0961">Cell wall biogenesis/degradation</keyword>
<protein>
    <submittedName>
        <fullName evidence="12">D-alanyl-D-alanine carboxypeptidase</fullName>
    </submittedName>
</protein>
<evidence type="ECO:0000259" key="11">
    <source>
        <dbReference type="Pfam" id="PF00768"/>
    </source>
</evidence>
<feature type="active site" description="Proton acceptor" evidence="7">
    <location>
        <position position="55"/>
    </location>
</feature>
<keyword evidence="12" id="KW-0121">Carboxypeptidase</keyword>